<dbReference type="EMBL" id="SESI01000001">
    <property type="protein sequence ID" value="TQQ81722.1"/>
    <property type="molecule type" value="Genomic_DNA"/>
</dbReference>
<name>A0A544QQJ8_9EURY</name>
<accession>A0A544QQJ8</accession>
<evidence type="ECO:0000313" key="2">
    <source>
        <dbReference type="EMBL" id="TQQ81722.1"/>
    </source>
</evidence>
<sequence length="84" mass="9532">MATLEIDDEVYEALQIPEGERKDTVKKELAVSLYARDILSFGKARSLAGLSKREFHKLLGDREITRHYDDGELAEDIEYSGESV</sequence>
<evidence type="ECO:0000313" key="3">
    <source>
        <dbReference type="Proteomes" id="UP000315385"/>
    </source>
</evidence>
<dbReference type="Proteomes" id="UP000315385">
    <property type="component" value="Unassembled WGS sequence"/>
</dbReference>
<organism evidence="2 3">
    <name type="scientific">Halonotius roseus</name>
    <dbReference type="NCBI Taxonomy" id="2511997"/>
    <lineage>
        <taxon>Archaea</taxon>
        <taxon>Methanobacteriati</taxon>
        <taxon>Methanobacteriota</taxon>
        <taxon>Stenosarchaea group</taxon>
        <taxon>Halobacteria</taxon>
        <taxon>Halobacteriales</taxon>
        <taxon>Haloferacaceae</taxon>
        <taxon>Halonotius</taxon>
    </lineage>
</organism>
<proteinExistence type="inferred from homology"/>
<reference evidence="2 3" key="1">
    <citation type="submission" date="2019-02" db="EMBL/GenBank/DDBJ databases">
        <title>Halonotius sp. a new haloqrchaeon isolated from saline water.</title>
        <authorList>
            <person name="Duran-Viseras A."/>
            <person name="Sanchez-Porro C."/>
            <person name="Ventosa A."/>
        </authorList>
    </citation>
    <scope>NUCLEOTIDE SEQUENCE [LARGE SCALE GENOMIC DNA]</scope>
    <source>
        <strain evidence="2 3">F9-27</strain>
    </source>
</reference>
<dbReference type="OrthoDB" id="93800at2157"/>
<dbReference type="InterPro" id="IPR052264">
    <property type="entry name" value="UPF0175_domain"/>
</dbReference>
<dbReference type="Pfam" id="PF03683">
    <property type="entry name" value="UPF0175"/>
    <property type="match status" value="1"/>
</dbReference>
<evidence type="ECO:0000256" key="1">
    <source>
        <dbReference type="ARBA" id="ARBA00005651"/>
    </source>
</evidence>
<dbReference type="InterPro" id="IPR005368">
    <property type="entry name" value="UPF0175"/>
</dbReference>
<protein>
    <submittedName>
        <fullName evidence="2">UPF0175 family protein</fullName>
    </submittedName>
</protein>
<keyword evidence="3" id="KW-1185">Reference proteome</keyword>
<dbReference type="PANTHER" id="PTHR37525:SF1">
    <property type="entry name" value="UPF0175 PROTEIN SSL1255"/>
    <property type="match status" value="1"/>
</dbReference>
<gene>
    <name evidence="2" type="ORF">EWF95_01935</name>
</gene>
<comment type="similarity">
    <text evidence="1">Belongs to the UPF0175 family.</text>
</comment>
<dbReference type="PANTHER" id="PTHR37525">
    <property type="entry name" value="UPF0175 PROTEIN SSL1255"/>
    <property type="match status" value="1"/>
</dbReference>
<comment type="caution">
    <text evidence="2">The sequence shown here is derived from an EMBL/GenBank/DDBJ whole genome shotgun (WGS) entry which is preliminary data.</text>
</comment>
<dbReference type="RefSeq" id="WP_142442335.1">
    <property type="nucleotide sequence ID" value="NZ_SESI01000001.1"/>
</dbReference>
<dbReference type="AlphaFoldDB" id="A0A544QQJ8"/>